<dbReference type="Proteomes" id="UP000654918">
    <property type="component" value="Unassembled WGS sequence"/>
</dbReference>
<proteinExistence type="predicted"/>
<reference evidence="2" key="1">
    <citation type="journal article" date="2020" name="Phytopathology">
        <title>Genome Sequence Resources of Colletotrichum truncatum, C. plurivorum, C. musicola, and C. sojae: Four Species Pathogenic to Soybean (Glycine max).</title>
        <authorList>
            <person name="Rogerio F."/>
            <person name="Boufleur T.R."/>
            <person name="Ciampi-Guillardi M."/>
            <person name="Sukno S.A."/>
            <person name="Thon M.R."/>
            <person name="Massola Junior N.S."/>
            <person name="Baroncelli R."/>
        </authorList>
    </citation>
    <scope>NUCLEOTIDE SEQUENCE</scope>
    <source>
        <strain evidence="2">LFN00145</strain>
    </source>
</reference>
<evidence type="ECO:0000256" key="1">
    <source>
        <dbReference type="SAM" id="MobiDB-lite"/>
    </source>
</evidence>
<feature type="region of interest" description="Disordered" evidence="1">
    <location>
        <begin position="1"/>
        <end position="54"/>
    </location>
</feature>
<name>A0A8H6N917_9PEZI</name>
<accession>A0A8H6N917</accession>
<protein>
    <submittedName>
        <fullName evidence="2">Uncharacterized protein</fullName>
    </submittedName>
</protein>
<feature type="compositionally biased region" description="Basic and acidic residues" evidence="1">
    <location>
        <begin position="91"/>
        <end position="100"/>
    </location>
</feature>
<comment type="caution">
    <text evidence="2">The sequence shown here is derived from an EMBL/GenBank/DDBJ whole genome shotgun (WGS) entry which is preliminary data.</text>
</comment>
<gene>
    <name evidence="2" type="ORF">CPLU01_11130</name>
</gene>
<dbReference type="EMBL" id="WIGO01000203">
    <property type="protein sequence ID" value="KAF6823906.1"/>
    <property type="molecule type" value="Genomic_DNA"/>
</dbReference>
<evidence type="ECO:0000313" key="2">
    <source>
        <dbReference type="EMBL" id="KAF6823906.1"/>
    </source>
</evidence>
<sequence>MDSTNFGGIQWSDSAGVCDTSRQSDSSIPRRLQHAPRAIEPKGPGGPSGWSQYQELQTKIPRGLDCLDREWPLPSTNQTRPAGNQRARPVGRRDIKLMGH</sequence>
<feature type="region of interest" description="Disordered" evidence="1">
    <location>
        <begin position="68"/>
        <end position="100"/>
    </location>
</feature>
<feature type="compositionally biased region" description="Polar residues" evidence="1">
    <location>
        <begin position="1"/>
        <end position="13"/>
    </location>
</feature>
<dbReference type="AlphaFoldDB" id="A0A8H6N917"/>
<keyword evidence="3" id="KW-1185">Reference proteome</keyword>
<evidence type="ECO:0000313" key="3">
    <source>
        <dbReference type="Proteomes" id="UP000654918"/>
    </source>
</evidence>
<organism evidence="2 3">
    <name type="scientific">Colletotrichum plurivorum</name>
    <dbReference type="NCBI Taxonomy" id="2175906"/>
    <lineage>
        <taxon>Eukaryota</taxon>
        <taxon>Fungi</taxon>
        <taxon>Dikarya</taxon>
        <taxon>Ascomycota</taxon>
        <taxon>Pezizomycotina</taxon>
        <taxon>Sordariomycetes</taxon>
        <taxon>Hypocreomycetidae</taxon>
        <taxon>Glomerellales</taxon>
        <taxon>Glomerellaceae</taxon>
        <taxon>Colletotrichum</taxon>
        <taxon>Colletotrichum orchidearum species complex</taxon>
    </lineage>
</organism>